<keyword evidence="1" id="KW-1133">Transmembrane helix</keyword>
<gene>
    <name evidence="2" type="ORF">NCTC4824_01209</name>
</gene>
<feature type="transmembrane region" description="Helical" evidence="1">
    <location>
        <begin position="12"/>
        <end position="28"/>
    </location>
</feature>
<dbReference type="STRING" id="1348624.GCA_001591545_00303"/>
<dbReference type="RefSeq" id="WP_066136502.1">
    <property type="nucleotide sequence ID" value="NZ_CBCSGM010000001.1"/>
</dbReference>
<dbReference type="KEGG" id="blen:NCTC4824_01209"/>
<dbReference type="Proteomes" id="UP000249134">
    <property type="component" value="Chromosome 1"/>
</dbReference>
<dbReference type="AlphaFoldDB" id="A0A2X4VTF6"/>
<keyword evidence="3" id="KW-1185">Reference proteome</keyword>
<dbReference type="EMBL" id="LS483476">
    <property type="protein sequence ID" value="SQI54021.1"/>
    <property type="molecule type" value="Genomic_DNA"/>
</dbReference>
<accession>A0A2X4VTF6</accession>
<evidence type="ECO:0000313" key="2">
    <source>
        <dbReference type="EMBL" id="SQI54021.1"/>
    </source>
</evidence>
<evidence type="ECO:0000256" key="1">
    <source>
        <dbReference type="SAM" id="Phobius"/>
    </source>
</evidence>
<proteinExistence type="predicted"/>
<keyword evidence="1" id="KW-0812">Transmembrane</keyword>
<evidence type="ECO:0000313" key="3">
    <source>
        <dbReference type="Proteomes" id="UP000249134"/>
    </source>
</evidence>
<sequence>MTDEYGQELRRIRITLIIMVVVFLISGGDTEVIYENDQNGNSQQYVESMISLGEGRFGVLSGDTSYSGGSMMTIYQYEPETNQLTKINEVYLDEMEYDE</sequence>
<organism evidence="2 3">
    <name type="scientific">Lederbergia lenta</name>
    <name type="common">Bacillus lentus</name>
    <dbReference type="NCBI Taxonomy" id="1467"/>
    <lineage>
        <taxon>Bacteria</taxon>
        <taxon>Bacillati</taxon>
        <taxon>Bacillota</taxon>
        <taxon>Bacilli</taxon>
        <taxon>Bacillales</taxon>
        <taxon>Bacillaceae</taxon>
        <taxon>Lederbergia</taxon>
    </lineage>
</organism>
<keyword evidence="1" id="KW-0472">Membrane</keyword>
<reference evidence="2 3" key="1">
    <citation type="submission" date="2018-06" db="EMBL/GenBank/DDBJ databases">
        <authorList>
            <consortium name="Pathogen Informatics"/>
            <person name="Doyle S."/>
        </authorList>
    </citation>
    <scope>NUCLEOTIDE SEQUENCE [LARGE SCALE GENOMIC DNA]</scope>
    <source>
        <strain evidence="2 3">NCTC4824</strain>
    </source>
</reference>
<name>A0A2X4VTF6_LEDLE</name>
<protein>
    <submittedName>
        <fullName evidence="2">Uncharacterized protein</fullName>
    </submittedName>
</protein>